<dbReference type="InterPro" id="IPR041469">
    <property type="entry name" value="Subtilisin-like_FN3"/>
</dbReference>
<keyword evidence="2 7" id="KW-0645">Protease</keyword>
<feature type="active site" description="Charge relay system" evidence="6 7">
    <location>
        <position position="283"/>
    </location>
</feature>
<evidence type="ECO:0000259" key="9">
    <source>
        <dbReference type="Pfam" id="PF00082"/>
    </source>
</evidence>
<accession>A0A3L6FKY0</accession>
<evidence type="ECO:0000256" key="5">
    <source>
        <dbReference type="ARBA" id="ARBA00022825"/>
    </source>
</evidence>
<feature type="domain" description="PA" evidence="10">
    <location>
        <begin position="453"/>
        <end position="544"/>
    </location>
</feature>
<feature type="active site" description="Charge relay system" evidence="6 7">
    <location>
        <position position="169"/>
    </location>
</feature>
<keyword evidence="4 7" id="KW-0378">Hydrolase</keyword>
<dbReference type="InterPro" id="IPR037045">
    <property type="entry name" value="S8pro/Inhibitor_I9_sf"/>
</dbReference>
<feature type="domain" description="Subtilisin-like protease fibronectin type-III" evidence="12">
    <location>
        <begin position="776"/>
        <end position="879"/>
    </location>
</feature>
<dbReference type="InterPro" id="IPR036852">
    <property type="entry name" value="Peptidase_S8/S53_dom_sf"/>
</dbReference>
<evidence type="ECO:0000259" key="12">
    <source>
        <dbReference type="Pfam" id="PF17766"/>
    </source>
</evidence>
<feature type="active site" description="Charge relay system" evidence="6 7">
    <location>
        <position position="668"/>
    </location>
</feature>
<dbReference type="InterPro" id="IPR000209">
    <property type="entry name" value="Peptidase_S8/S53_dom"/>
</dbReference>
<dbReference type="Gene3D" id="3.30.70.80">
    <property type="entry name" value="Peptidase S8 propeptide/proteinase inhibitor I9"/>
    <property type="match status" value="1"/>
</dbReference>
<dbReference type="InterPro" id="IPR034197">
    <property type="entry name" value="Peptidases_S8_3"/>
</dbReference>
<dbReference type="Gene3D" id="3.50.30.30">
    <property type="match status" value="1"/>
</dbReference>
<evidence type="ECO:0000256" key="2">
    <source>
        <dbReference type="ARBA" id="ARBA00022670"/>
    </source>
</evidence>
<keyword evidence="5 7" id="KW-0720">Serine protease</keyword>
<evidence type="ECO:0000259" key="11">
    <source>
        <dbReference type="Pfam" id="PF05922"/>
    </source>
</evidence>
<reference evidence="13" key="1">
    <citation type="journal article" date="2018" name="Nat. Genet.">
        <title>Extensive intraspecific gene order and gene structural variations between Mo17 and other maize genomes.</title>
        <authorList>
            <person name="Sun S."/>
            <person name="Zhou Y."/>
            <person name="Chen J."/>
            <person name="Shi J."/>
            <person name="Zhao H."/>
            <person name="Zhao H."/>
            <person name="Song W."/>
            <person name="Zhang M."/>
            <person name="Cui Y."/>
            <person name="Dong X."/>
            <person name="Liu H."/>
            <person name="Ma X."/>
            <person name="Jiao Y."/>
            <person name="Wang B."/>
            <person name="Wei X."/>
            <person name="Stein J.C."/>
            <person name="Glaubitz J.C."/>
            <person name="Lu F."/>
            <person name="Yu G."/>
            <person name="Liang C."/>
            <person name="Fengler K."/>
            <person name="Li B."/>
            <person name="Rafalski A."/>
            <person name="Schnable P.S."/>
            <person name="Ware D.H."/>
            <person name="Buckler E.S."/>
            <person name="Lai J."/>
        </authorList>
    </citation>
    <scope>NUCLEOTIDE SEQUENCE [LARGE SCALE GENOMIC DNA]</scope>
    <source>
        <tissue evidence="13">Seedling</tissue>
    </source>
</reference>
<dbReference type="Proteomes" id="UP000251960">
    <property type="component" value="Chromosome 3"/>
</dbReference>
<dbReference type="Gene3D" id="3.40.50.200">
    <property type="entry name" value="Peptidase S8/S53 domain"/>
    <property type="match status" value="1"/>
</dbReference>
<dbReference type="AlphaFoldDB" id="A0A3L6FKY0"/>
<dbReference type="GO" id="GO:0004252">
    <property type="term" value="F:serine-type endopeptidase activity"/>
    <property type="evidence" value="ECO:0007669"/>
    <property type="project" value="UniProtKB-UniRule"/>
</dbReference>
<dbReference type="CDD" id="cd02120">
    <property type="entry name" value="PA_subtilisin_like"/>
    <property type="match status" value="1"/>
</dbReference>
<dbReference type="PRINTS" id="PR00723">
    <property type="entry name" value="SUBTILISIN"/>
</dbReference>
<dbReference type="GO" id="GO:0006508">
    <property type="term" value="P:proteolysis"/>
    <property type="evidence" value="ECO:0007669"/>
    <property type="project" value="UniProtKB-KW"/>
</dbReference>
<dbReference type="Pfam" id="PF05922">
    <property type="entry name" value="Inhibitor_I9"/>
    <property type="match status" value="1"/>
</dbReference>
<dbReference type="FunFam" id="3.30.70.80:FF:000002">
    <property type="entry name" value="Subtilisin-like protease SBT5.3"/>
    <property type="match status" value="1"/>
</dbReference>
<organism evidence="13">
    <name type="scientific">Zea mays</name>
    <name type="common">Maize</name>
    <dbReference type="NCBI Taxonomy" id="4577"/>
    <lineage>
        <taxon>Eukaryota</taxon>
        <taxon>Viridiplantae</taxon>
        <taxon>Streptophyta</taxon>
        <taxon>Embryophyta</taxon>
        <taxon>Tracheophyta</taxon>
        <taxon>Spermatophyta</taxon>
        <taxon>Magnoliopsida</taxon>
        <taxon>Liliopsida</taxon>
        <taxon>Poales</taxon>
        <taxon>Poaceae</taxon>
        <taxon>PACMAD clade</taxon>
        <taxon>Panicoideae</taxon>
        <taxon>Andropogonodae</taxon>
        <taxon>Andropogoneae</taxon>
        <taxon>Tripsacinae</taxon>
        <taxon>Zea</taxon>
    </lineage>
</organism>
<comment type="caution">
    <text evidence="13">The sequence shown here is derived from an EMBL/GenBank/DDBJ whole genome shotgun (WGS) entry which is preliminary data.</text>
</comment>
<dbReference type="InterPro" id="IPR045051">
    <property type="entry name" value="SBT"/>
</dbReference>
<dbReference type="FunFam" id="3.50.30.30:FF:000005">
    <property type="entry name" value="subtilisin-like protease SBT1.5"/>
    <property type="match status" value="1"/>
</dbReference>
<evidence type="ECO:0000256" key="8">
    <source>
        <dbReference type="SAM" id="SignalP"/>
    </source>
</evidence>
<name>A0A3L6FKY0_MAIZE</name>
<dbReference type="Pfam" id="PF02225">
    <property type="entry name" value="PA"/>
    <property type="match status" value="1"/>
</dbReference>
<gene>
    <name evidence="13" type="primary">SBT5.6</name>
    <name evidence="13" type="ORF">Zm00014a_024757</name>
</gene>
<feature type="domain" description="Peptidase S8/S53" evidence="9">
    <location>
        <begin position="628"/>
        <end position="706"/>
    </location>
</feature>
<evidence type="ECO:0000313" key="13">
    <source>
        <dbReference type="EMBL" id="PWZ33865.1"/>
    </source>
</evidence>
<feature type="chain" id="PRO_5018254529" evidence="8">
    <location>
        <begin position="33"/>
        <end position="882"/>
    </location>
</feature>
<dbReference type="PANTHER" id="PTHR10795">
    <property type="entry name" value="PROPROTEIN CONVERTASE SUBTILISIN/KEXIN"/>
    <property type="match status" value="1"/>
</dbReference>
<comment type="similarity">
    <text evidence="1 7">Belongs to the peptidase S8 family.</text>
</comment>
<protein>
    <submittedName>
        <fullName evidence="13">Subtilisin-like protease SBT5.6</fullName>
    </submittedName>
</protein>
<dbReference type="PROSITE" id="PS00138">
    <property type="entry name" value="SUBTILASE_SER"/>
    <property type="match status" value="1"/>
</dbReference>
<dbReference type="InterPro" id="IPR015500">
    <property type="entry name" value="Peptidase_S8_subtilisin-rel"/>
</dbReference>
<feature type="domain" description="Inhibitor I9" evidence="11">
    <location>
        <begin position="43"/>
        <end position="117"/>
    </location>
</feature>
<dbReference type="Gene3D" id="2.60.40.2310">
    <property type="match status" value="1"/>
</dbReference>
<dbReference type="InterPro" id="IPR023828">
    <property type="entry name" value="Peptidase_S8_Ser-AS"/>
</dbReference>
<feature type="signal peptide" evidence="8">
    <location>
        <begin position="1"/>
        <end position="32"/>
    </location>
</feature>
<sequence length="882" mass="93108">MTRRIQREKMRATWVLPSLLLFLAFSSSFCKASASASTKQDKVYIVYLGEHGGAKAEEAVLEDHRTLLLSVKGSEEEARASLLYSYKHTLNGFAAILSQEEATKLSERSEVVSAFQSEGRWAPHTTRSWRFLGFEEGLDRRPPDDGGDQWLLPSSLDKASEDIIVGILDSGIWPESRSFSDQGLGPVPARWKGTCQGGDSFPSSSCNSEPVTVALVQMIVAVSITVSPLLHIHLANFDRSQFGATRRKIIGARYYVKAYEAHYNGGGLNATYAFRSPRDHDGHGTHTASTAAGRAVPGASALGGFARGAASGGAPLARLAVYKACWPIPGPDPNVENTCFEADMLAAMDDAVGDGVDVLSVSIGSSGAPPRFADDGIALGALHAAARGVVVSCSGGNSGPRPATVSNLAPWMLTVAASSIDRAFHAPVRLGNGVTVMGQTVTPYKLPGDKPYPLVYAADAVVPGTPANVSNQCLPNSLASDKVRGKIVVCLRGAGLRVGKGLEVKRAGGAAILLGNPAASGSEVPVDAHVLPGTAVAAADADTILRYINSSSSPTAVLDPSRTVVDVRPSPVMAQFSSRGPNVLEPSILKVLYCTYVRVQRIHTMNDTRNWRVIKYALIYFFCRLPSMQPDITAPGLNILAAWSGASSPTKLDGDHRVVQYNIMSGTSMSCPHVSAAAALVKAAHPDWSSAAIRSAIMTTATTSDAEGGPLMNGDGSVAGPMDYGSGHIRPRHALDPGLVYDASYHDYLLFACASSAGSQLDRSVPCPPRPPPPHQLNHPSVAVRGLNGSVTVRRTVTNVGPGAARYVVAVVEPAGVSVTVSPRRLRFARAGEKRAFRIKMEAASRGRSGARVARRQVVAGSYAWSDGGAHVVRSPIVVIFD</sequence>
<dbReference type="Pfam" id="PF17766">
    <property type="entry name" value="fn3_6"/>
    <property type="match status" value="1"/>
</dbReference>
<keyword evidence="3 8" id="KW-0732">Signal</keyword>
<feature type="domain" description="Peptidase S8/S53" evidence="9">
    <location>
        <begin position="161"/>
        <end position="587"/>
    </location>
</feature>
<dbReference type="InterPro" id="IPR003137">
    <property type="entry name" value="PA_domain"/>
</dbReference>
<dbReference type="InterPro" id="IPR010259">
    <property type="entry name" value="S8pro/Inhibitor_I9"/>
</dbReference>
<evidence type="ECO:0000256" key="1">
    <source>
        <dbReference type="ARBA" id="ARBA00011073"/>
    </source>
</evidence>
<proteinExistence type="inferred from homology"/>
<evidence type="ECO:0000256" key="4">
    <source>
        <dbReference type="ARBA" id="ARBA00022801"/>
    </source>
</evidence>
<dbReference type="ExpressionAtlas" id="A0A3L6FKY0">
    <property type="expression patterns" value="baseline and differential"/>
</dbReference>
<dbReference type="CDD" id="cd04852">
    <property type="entry name" value="Peptidases_S8_3"/>
    <property type="match status" value="1"/>
</dbReference>
<dbReference type="PROSITE" id="PS51892">
    <property type="entry name" value="SUBTILASE"/>
    <property type="match status" value="1"/>
</dbReference>
<evidence type="ECO:0000256" key="6">
    <source>
        <dbReference type="PIRSR" id="PIRSR615500-1"/>
    </source>
</evidence>
<evidence type="ECO:0000259" key="10">
    <source>
        <dbReference type="Pfam" id="PF02225"/>
    </source>
</evidence>
<evidence type="ECO:0000256" key="3">
    <source>
        <dbReference type="ARBA" id="ARBA00022729"/>
    </source>
</evidence>
<dbReference type="EMBL" id="NCVQ01000004">
    <property type="protein sequence ID" value="PWZ33865.1"/>
    <property type="molecule type" value="Genomic_DNA"/>
</dbReference>
<evidence type="ECO:0000256" key="7">
    <source>
        <dbReference type="PROSITE-ProRule" id="PRU01240"/>
    </source>
</evidence>
<dbReference type="Pfam" id="PF00082">
    <property type="entry name" value="Peptidase_S8"/>
    <property type="match status" value="2"/>
</dbReference>
<dbReference type="SUPFAM" id="SSF52743">
    <property type="entry name" value="Subtilisin-like"/>
    <property type="match status" value="1"/>
</dbReference>